<feature type="domain" description="N-acetyltransferase" evidence="1">
    <location>
        <begin position="2"/>
        <end position="150"/>
    </location>
</feature>
<dbReference type="PROSITE" id="PS51186">
    <property type="entry name" value="GNAT"/>
    <property type="match status" value="1"/>
</dbReference>
<name>A0ABS9BCR8_9BACT</name>
<evidence type="ECO:0000313" key="2">
    <source>
        <dbReference type="EMBL" id="MCF1713312.1"/>
    </source>
</evidence>
<accession>A0ABS9BCR8</accession>
<dbReference type="PANTHER" id="PTHR43072">
    <property type="entry name" value="N-ACETYLTRANSFERASE"/>
    <property type="match status" value="1"/>
</dbReference>
<protein>
    <submittedName>
        <fullName evidence="2">GNAT family N-acetyltransferase</fullName>
    </submittedName>
</protein>
<evidence type="ECO:0000313" key="3">
    <source>
        <dbReference type="Proteomes" id="UP001200145"/>
    </source>
</evidence>
<comment type="caution">
    <text evidence="2">The sequence shown here is derived from an EMBL/GenBank/DDBJ whole genome shotgun (WGS) entry which is preliminary data.</text>
</comment>
<dbReference type="CDD" id="cd04301">
    <property type="entry name" value="NAT_SF"/>
    <property type="match status" value="1"/>
</dbReference>
<organism evidence="2 3">
    <name type="scientific">Flavihumibacter fluminis</name>
    <dbReference type="NCBI Taxonomy" id="2909236"/>
    <lineage>
        <taxon>Bacteria</taxon>
        <taxon>Pseudomonadati</taxon>
        <taxon>Bacteroidota</taxon>
        <taxon>Chitinophagia</taxon>
        <taxon>Chitinophagales</taxon>
        <taxon>Chitinophagaceae</taxon>
        <taxon>Flavihumibacter</taxon>
    </lineage>
</organism>
<dbReference type="SUPFAM" id="SSF55729">
    <property type="entry name" value="Acyl-CoA N-acyltransferases (Nat)"/>
    <property type="match status" value="1"/>
</dbReference>
<sequence>MVIVKKLNPDELSEFKNLLDIFQEVFEVDSVKPADNYPAALLTDPNFMVFVVMVDQKVVAGLTVYVLHSYYTPKPVAYIYDVGVRPAFQGRGLGKQLLSEVCSYCAQNGFDHAYVEAESDDLEAVRFYRKTNSSTEMNAVHFTYLFPTKE</sequence>
<dbReference type="InterPro" id="IPR000182">
    <property type="entry name" value="GNAT_dom"/>
</dbReference>
<dbReference type="Pfam" id="PF00583">
    <property type="entry name" value="Acetyltransf_1"/>
    <property type="match status" value="1"/>
</dbReference>
<proteinExistence type="predicted"/>
<keyword evidence="3" id="KW-1185">Reference proteome</keyword>
<dbReference type="RefSeq" id="WP_234863846.1">
    <property type="nucleotide sequence ID" value="NZ_JAKEVY010000001.1"/>
</dbReference>
<dbReference type="InterPro" id="IPR016181">
    <property type="entry name" value="Acyl_CoA_acyltransferase"/>
</dbReference>
<gene>
    <name evidence="2" type="ORF">L0U88_01560</name>
</gene>
<reference evidence="2 3" key="1">
    <citation type="submission" date="2022-01" db="EMBL/GenBank/DDBJ databases">
        <title>Flavihumibacter sp. nov., isolated from sediment of a river.</title>
        <authorList>
            <person name="Liu H."/>
        </authorList>
    </citation>
    <scope>NUCLEOTIDE SEQUENCE [LARGE SCALE GENOMIC DNA]</scope>
    <source>
        <strain evidence="2 3">RY-1</strain>
    </source>
</reference>
<dbReference type="Gene3D" id="3.40.630.30">
    <property type="match status" value="1"/>
</dbReference>
<evidence type="ECO:0000259" key="1">
    <source>
        <dbReference type="PROSITE" id="PS51186"/>
    </source>
</evidence>
<dbReference type="Proteomes" id="UP001200145">
    <property type="component" value="Unassembled WGS sequence"/>
</dbReference>
<dbReference type="EMBL" id="JAKEVY010000001">
    <property type="protein sequence ID" value="MCF1713312.1"/>
    <property type="molecule type" value="Genomic_DNA"/>
</dbReference>